<dbReference type="PANTHER" id="PTHR35894:SF1">
    <property type="entry name" value="PHOSPHORIBULOKINASE _ URIDINE KINASE FAMILY"/>
    <property type="match status" value="1"/>
</dbReference>
<dbReference type="OrthoDB" id="9783370at2"/>
<dbReference type="RefSeq" id="WP_130357170.1">
    <property type="nucleotide sequence ID" value="NZ_SGXC01000001.1"/>
</dbReference>
<sequence length="418" mass="46946">MSLKLKLVLADNRISYNKLGMLIKSQGGATWSPATFSQIVNHNRWPTGTPLHEQQQQIRKALRAAGVPPTEFNQLFDELKAGVDVLADTTPAEADPLDEEEPHKMLLRKQPLTPECRRHFKIVRDPFTDEMESSEDVYLSDDIRYVRAAVRQCAKHGGMLAVVGESGAGKTTIKRDLKEWISTTREPITVIEPYVLGVEDGESAKFNRTMRAQDIASAIIRGIDRLAIVRQTAQSRSEQVHELLRSSAKAGHRHVLVIEEAHDLPIPTLKHLKRFYELEPESGFGRLLSILLIGQTELAWKLDDRNPRVREVVQRMEIATLGPLDDELQPYLKHKFKRVEIDADSIFDATAFDEMRTRLQASQTVGRGQGRRVVTRSICYPLAVNNLASIALNQAARISAKKVTGELIAAAIRAQVEF</sequence>
<proteinExistence type="predicted"/>
<feature type="domain" description="ORC1/DEAH AAA+ ATPase" evidence="1">
    <location>
        <begin position="155"/>
        <end position="299"/>
    </location>
</feature>
<comment type="caution">
    <text evidence="2">The sequence shown here is derived from an EMBL/GenBank/DDBJ whole genome shotgun (WGS) entry which is preliminary data.</text>
</comment>
<dbReference type="GO" id="GO:0016887">
    <property type="term" value="F:ATP hydrolysis activity"/>
    <property type="evidence" value="ECO:0007669"/>
    <property type="project" value="InterPro"/>
</dbReference>
<keyword evidence="3" id="KW-1185">Reference proteome</keyword>
<dbReference type="Gene3D" id="3.40.50.300">
    <property type="entry name" value="P-loop containing nucleotide triphosphate hydrolases"/>
    <property type="match status" value="1"/>
</dbReference>
<gene>
    <name evidence="2" type="ORF">EV675_2078</name>
</gene>
<dbReference type="AlphaFoldDB" id="A0A4Q7NLM4"/>
<dbReference type="PANTHER" id="PTHR35894">
    <property type="entry name" value="GENERAL SECRETION PATHWAY PROTEIN A-RELATED"/>
    <property type="match status" value="1"/>
</dbReference>
<evidence type="ECO:0000313" key="2">
    <source>
        <dbReference type="EMBL" id="RZS86044.1"/>
    </source>
</evidence>
<dbReference type="InterPro" id="IPR052026">
    <property type="entry name" value="ExeA_AAA_ATPase_DNA-bind"/>
</dbReference>
<evidence type="ECO:0000259" key="1">
    <source>
        <dbReference type="Pfam" id="PF13401"/>
    </source>
</evidence>
<evidence type="ECO:0000313" key="3">
    <source>
        <dbReference type="Proteomes" id="UP000292445"/>
    </source>
</evidence>
<organism evidence="2 3">
    <name type="scientific">Pigmentiphaga kullae</name>
    <dbReference type="NCBI Taxonomy" id="151784"/>
    <lineage>
        <taxon>Bacteria</taxon>
        <taxon>Pseudomonadati</taxon>
        <taxon>Pseudomonadota</taxon>
        <taxon>Betaproteobacteria</taxon>
        <taxon>Burkholderiales</taxon>
        <taxon>Alcaligenaceae</taxon>
        <taxon>Pigmentiphaga</taxon>
    </lineage>
</organism>
<dbReference type="InterPro" id="IPR049945">
    <property type="entry name" value="AAA_22"/>
</dbReference>
<dbReference type="Proteomes" id="UP000292445">
    <property type="component" value="Unassembled WGS sequence"/>
</dbReference>
<dbReference type="EMBL" id="SGXC01000001">
    <property type="protein sequence ID" value="RZS86044.1"/>
    <property type="molecule type" value="Genomic_DNA"/>
</dbReference>
<dbReference type="InterPro" id="IPR027417">
    <property type="entry name" value="P-loop_NTPase"/>
</dbReference>
<name>A0A4Q7NLM4_9BURK</name>
<dbReference type="SUPFAM" id="SSF52540">
    <property type="entry name" value="P-loop containing nucleoside triphosphate hydrolases"/>
    <property type="match status" value="1"/>
</dbReference>
<dbReference type="Pfam" id="PF13401">
    <property type="entry name" value="AAA_22"/>
    <property type="match status" value="1"/>
</dbReference>
<accession>A0A4Q7NLM4</accession>
<reference evidence="2 3" key="1">
    <citation type="submission" date="2019-02" db="EMBL/GenBank/DDBJ databases">
        <title>Genomic Encyclopedia of Type Strains, Phase IV (KMG-IV): sequencing the most valuable type-strain genomes for metagenomic binning, comparative biology and taxonomic classification.</title>
        <authorList>
            <person name="Goeker M."/>
        </authorList>
    </citation>
    <scope>NUCLEOTIDE SEQUENCE [LARGE SCALE GENOMIC DNA]</scope>
    <source>
        <strain evidence="2 3">K24</strain>
    </source>
</reference>
<protein>
    <submittedName>
        <fullName evidence="2">Type II secretory pathway predicted ATPase ExeA</fullName>
    </submittedName>
</protein>